<organism evidence="1 2">
    <name type="scientific">Capsulimonas corticalis</name>
    <dbReference type="NCBI Taxonomy" id="2219043"/>
    <lineage>
        <taxon>Bacteria</taxon>
        <taxon>Bacillati</taxon>
        <taxon>Armatimonadota</taxon>
        <taxon>Armatimonadia</taxon>
        <taxon>Capsulimonadales</taxon>
        <taxon>Capsulimonadaceae</taxon>
        <taxon>Capsulimonas</taxon>
    </lineage>
</organism>
<protein>
    <submittedName>
        <fullName evidence="1">Uncharacterized protein</fullName>
    </submittedName>
</protein>
<evidence type="ECO:0000313" key="1">
    <source>
        <dbReference type="EMBL" id="BDI32602.1"/>
    </source>
</evidence>
<dbReference type="RefSeq" id="WP_119324579.1">
    <property type="nucleotide sequence ID" value="NZ_AP025739.1"/>
</dbReference>
<dbReference type="KEGG" id="ccot:CCAX7_46530"/>
<reference evidence="1 2" key="1">
    <citation type="journal article" date="2019" name="Int. J. Syst. Evol. Microbiol.">
        <title>Capsulimonas corticalis gen. nov., sp. nov., an aerobic capsulated bacterium, of a novel bacterial order, Capsulimonadales ord. nov., of the class Armatimonadia of the phylum Armatimonadetes.</title>
        <authorList>
            <person name="Li J."/>
            <person name="Kudo C."/>
            <person name="Tonouchi A."/>
        </authorList>
    </citation>
    <scope>NUCLEOTIDE SEQUENCE [LARGE SCALE GENOMIC DNA]</scope>
    <source>
        <strain evidence="1 2">AX-7</strain>
    </source>
</reference>
<dbReference type="OrthoDB" id="9782620at2"/>
<dbReference type="Proteomes" id="UP000287394">
    <property type="component" value="Chromosome"/>
</dbReference>
<dbReference type="GO" id="GO:0106300">
    <property type="term" value="P:protein-DNA covalent cross-linking repair"/>
    <property type="evidence" value="ECO:0007669"/>
    <property type="project" value="InterPro"/>
</dbReference>
<keyword evidence="2" id="KW-1185">Reference proteome</keyword>
<name>A0A402D4X5_9BACT</name>
<dbReference type="SUPFAM" id="SSF143081">
    <property type="entry name" value="BB1717-like"/>
    <property type="match status" value="1"/>
</dbReference>
<dbReference type="Gene3D" id="3.90.1680.10">
    <property type="entry name" value="SOS response associated peptidase-like"/>
    <property type="match status" value="1"/>
</dbReference>
<dbReference type="GO" id="GO:0003697">
    <property type="term" value="F:single-stranded DNA binding"/>
    <property type="evidence" value="ECO:0007669"/>
    <property type="project" value="InterPro"/>
</dbReference>
<proteinExistence type="predicted"/>
<dbReference type="AlphaFoldDB" id="A0A402D4X5"/>
<dbReference type="InterPro" id="IPR003738">
    <property type="entry name" value="SRAP"/>
</dbReference>
<dbReference type="EMBL" id="AP025739">
    <property type="protein sequence ID" value="BDI32602.1"/>
    <property type="molecule type" value="Genomic_DNA"/>
</dbReference>
<dbReference type="Pfam" id="PF02586">
    <property type="entry name" value="SRAP"/>
    <property type="match status" value="1"/>
</dbReference>
<gene>
    <name evidence="1" type="ORF">CCAX7_46530</name>
</gene>
<dbReference type="InterPro" id="IPR036590">
    <property type="entry name" value="SRAP-like"/>
</dbReference>
<accession>A0A402D4X5</accession>
<sequence length="110" mass="11823">MCKHHNIAISAKDIADQLSLFGNLGAVDDLLPSYRVAPTRSIAAIVNADGMHAFEAMKWGGVTNRGRGKSTFKAFNAISEEITHKPFFRGAWAGGQRCLIPAAEFLYGAG</sequence>
<evidence type="ECO:0000313" key="2">
    <source>
        <dbReference type="Proteomes" id="UP000287394"/>
    </source>
</evidence>